<evidence type="ECO:0000313" key="4">
    <source>
        <dbReference type="Proteomes" id="UP000011087"/>
    </source>
</evidence>
<proteinExistence type="predicted"/>
<dbReference type="Proteomes" id="UP000011087">
    <property type="component" value="Unassembled WGS sequence"/>
</dbReference>
<accession>L1IBB7</accession>
<name>L1IBB7_GUITC</name>
<reference evidence="2 4" key="1">
    <citation type="journal article" date="2012" name="Nature">
        <title>Algal genomes reveal evolutionary mosaicism and the fate of nucleomorphs.</title>
        <authorList>
            <consortium name="DOE Joint Genome Institute"/>
            <person name="Curtis B.A."/>
            <person name="Tanifuji G."/>
            <person name="Burki F."/>
            <person name="Gruber A."/>
            <person name="Irimia M."/>
            <person name="Maruyama S."/>
            <person name="Arias M.C."/>
            <person name="Ball S.G."/>
            <person name="Gile G.H."/>
            <person name="Hirakawa Y."/>
            <person name="Hopkins J.F."/>
            <person name="Kuo A."/>
            <person name="Rensing S.A."/>
            <person name="Schmutz J."/>
            <person name="Symeonidi A."/>
            <person name="Elias M."/>
            <person name="Eveleigh R.J."/>
            <person name="Herman E.K."/>
            <person name="Klute M.J."/>
            <person name="Nakayama T."/>
            <person name="Obornik M."/>
            <person name="Reyes-Prieto A."/>
            <person name="Armbrust E.V."/>
            <person name="Aves S.J."/>
            <person name="Beiko R.G."/>
            <person name="Coutinho P."/>
            <person name="Dacks J.B."/>
            <person name="Durnford D.G."/>
            <person name="Fast N.M."/>
            <person name="Green B.R."/>
            <person name="Grisdale C.J."/>
            <person name="Hempel F."/>
            <person name="Henrissat B."/>
            <person name="Hoppner M.P."/>
            <person name="Ishida K."/>
            <person name="Kim E."/>
            <person name="Koreny L."/>
            <person name="Kroth P.G."/>
            <person name="Liu Y."/>
            <person name="Malik S.B."/>
            <person name="Maier U.G."/>
            <person name="McRose D."/>
            <person name="Mock T."/>
            <person name="Neilson J.A."/>
            <person name="Onodera N.T."/>
            <person name="Poole A.M."/>
            <person name="Pritham E.J."/>
            <person name="Richards T.A."/>
            <person name="Rocap G."/>
            <person name="Roy S.W."/>
            <person name="Sarai C."/>
            <person name="Schaack S."/>
            <person name="Shirato S."/>
            <person name="Slamovits C.H."/>
            <person name="Spencer D.F."/>
            <person name="Suzuki S."/>
            <person name="Worden A.Z."/>
            <person name="Zauner S."/>
            <person name="Barry K."/>
            <person name="Bell C."/>
            <person name="Bharti A.K."/>
            <person name="Crow J.A."/>
            <person name="Grimwood J."/>
            <person name="Kramer R."/>
            <person name="Lindquist E."/>
            <person name="Lucas S."/>
            <person name="Salamov A."/>
            <person name="McFadden G.I."/>
            <person name="Lane C.E."/>
            <person name="Keeling P.J."/>
            <person name="Gray M.W."/>
            <person name="Grigoriev I.V."/>
            <person name="Archibald J.M."/>
        </authorList>
    </citation>
    <scope>NUCLEOTIDE SEQUENCE</scope>
    <source>
        <strain evidence="2 4">CCMP2712</strain>
    </source>
</reference>
<evidence type="ECO:0000256" key="1">
    <source>
        <dbReference type="SAM" id="MobiDB-lite"/>
    </source>
</evidence>
<keyword evidence="4" id="KW-1185">Reference proteome</keyword>
<dbReference type="PaxDb" id="55529-EKX33523"/>
<sequence length="238" mass="25976">MTSITPTSMPPRGPFSEQATFTPSPETSPRPIGAFDSCLGKRKFAEGDWFPGAGIPFYSFGYENDSKAKLYRTSILFTELKNQVDEMIARKHATDAKERQISAQIASQHPISFPESVDQPANASPQYQLECSKGDISEVEVVAKKGNSLPAPLTEAVLRTAYNELPAGARNAIETCVRCWREKKLGADEMLSTVSSFSGSSSTLASVFHKAQSFGQADEGEMATEDQFRELSLMAMSL</sequence>
<dbReference type="EnsemblProtists" id="EKX33523">
    <property type="protein sequence ID" value="EKX33523"/>
    <property type="gene ID" value="GUITHDRAFT_120268"/>
</dbReference>
<reference evidence="4" key="2">
    <citation type="submission" date="2012-11" db="EMBL/GenBank/DDBJ databases">
        <authorList>
            <person name="Kuo A."/>
            <person name="Curtis B.A."/>
            <person name="Tanifuji G."/>
            <person name="Burki F."/>
            <person name="Gruber A."/>
            <person name="Irimia M."/>
            <person name="Maruyama S."/>
            <person name="Arias M.C."/>
            <person name="Ball S.G."/>
            <person name="Gile G.H."/>
            <person name="Hirakawa Y."/>
            <person name="Hopkins J.F."/>
            <person name="Rensing S.A."/>
            <person name="Schmutz J."/>
            <person name="Symeonidi A."/>
            <person name="Elias M."/>
            <person name="Eveleigh R.J."/>
            <person name="Herman E.K."/>
            <person name="Klute M.J."/>
            <person name="Nakayama T."/>
            <person name="Obornik M."/>
            <person name="Reyes-Prieto A."/>
            <person name="Armbrust E.V."/>
            <person name="Aves S.J."/>
            <person name="Beiko R.G."/>
            <person name="Coutinho P."/>
            <person name="Dacks J.B."/>
            <person name="Durnford D.G."/>
            <person name="Fast N.M."/>
            <person name="Green B.R."/>
            <person name="Grisdale C."/>
            <person name="Hempe F."/>
            <person name="Henrissat B."/>
            <person name="Hoppner M.P."/>
            <person name="Ishida K.-I."/>
            <person name="Kim E."/>
            <person name="Koreny L."/>
            <person name="Kroth P.G."/>
            <person name="Liu Y."/>
            <person name="Malik S.-B."/>
            <person name="Maier U.G."/>
            <person name="McRose D."/>
            <person name="Mock T."/>
            <person name="Neilson J.A."/>
            <person name="Onodera N.T."/>
            <person name="Poole A.M."/>
            <person name="Pritham E.J."/>
            <person name="Richards T.A."/>
            <person name="Rocap G."/>
            <person name="Roy S.W."/>
            <person name="Sarai C."/>
            <person name="Schaack S."/>
            <person name="Shirato S."/>
            <person name="Slamovits C.H."/>
            <person name="Spencer D.F."/>
            <person name="Suzuki S."/>
            <person name="Worden A.Z."/>
            <person name="Zauner S."/>
            <person name="Barry K."/>
            <person name="Bell C."/>
            <person name="Bharti A.K."/>
            <person name="Crow J.A."/>
            <person name="Grimwood J."/>
            <person name="Kramer R."/>
            <person name="Lindquist E."/>
            <person name="Lucas S."/>
            <person name="Salamov A."/>
            <person name="McFadden G.I."/>
            <person name="Lane C.E."/>
            <person name="Keeling P.J."/>
            <person name="Gray M.W."/>
            <person name="Grigoriev I.V."/>
            <person name="Archibald J.M."/>
        </authorList>
    </citation>
    <scope>NUCLEOTIDE SEQUENCE</scope>
    <source>
        <strain evidence="4">CCMP2712</strain>
    </source>
</reference>
<dbReference type="AlphaFoldDB" id="L1IBB7"/>
<organism evidence="2">
    <name type="scientific">Guillardia theta (strain CCMP2712)</name>
    <name type="common">Cryptophyte</name>
    <dbReference type="NCBI Taxonomy" id="905079"/>
    <lineage>
        <taxon>Eukaryota</taxon>
        <taxon>Cryptophyceae</taxon>
        <taxon>Pyrenomonadales</taxon>
        <taxon>Geminigeraceae</taxon>
        <taxon>Guillardia</taxon>
    </lineage>
</organism>
<dbReference type="GeneID" id="17290269"/>
<dbReference type="KEGG" id="gtt:GUITHDRAFT_120268"/>
<dbReference type="RefSeq" id="XP_005820503.1">
    <property type="nucleotide sequence ID" value="XM_005820446.1"/>
</dbReference>
<evidence type="ECO:0000313" key="2">
    <source>
        <dbReference type="EMBL" id="EKX33523.1"/>
    </source>
</evidence>
<feature type="region of interest" description="Disordered" evidence="1">
    <location>
        <begin position="1"/>
        <end position="33"/>
    </location>
</feature>
<gene>
    <name evidence="2" type="ORF">GUITHDRAFT_120268</name>
</gene>
<reference evidence="3" key="3">
    <citation type="submission" date="2015-06" db="UniProtKB">
        <authorList>
            <consortium name="EnsemblProtists"/>
        </authorList>
    </citation>
    <scope>IDENTIFICATION</scope>
</reference>
<feature type="compositionally biased region" description="Polar residues" evidence="1">
    <location>
        <begin position="17"/>
        <end position="27"/>
    </location>
</feature>
<protein>
    <submittedName>
        <fullName evidence="2 3">Uncharacterized protein</fullName>
    </submittedName>
</protein>
<dbReference type="EMBL" id="JH993138">
    <property type="protein sequence ID" value="EKX33523.1"/>
    <property type="molecule type" value="Genomic_DNA"/>
</dbReference>
<dbReference type="HOGENOM" id="CLU_1167761_0_0_1"/>
<evidence type="ECO:0000313" key="3">
    <source>
        <dbReference type="EnsemblProtists" id="EKX33523"/>
    </source>
</evidence>